<dbReference type="EMBL" id="MOAZ01000003">
    <property type="protein sequence ID" value="ROM56641.1"/>
    <property type="molecule type" value="Genomic_DNA"/>
</dbReference>
<reference evidence="2 3" key="1">
    <citation type="submission" date="2016-10" db="EMBL/GenBank/DDBJ databases">
        <title>Comparative genome analysis of multiple Pseudomonas spp. focuses on biocontrol and plant growth promoting traits.</title>
        <authorList>
            <person name="Tao X.-Y."/>
            <person name="Taylor C.G."/>
        </authorList>
    </citation>
    <scope>NUCLEOTIDE SEQUENCE [LARGE SCALE GENOMIC DNA]</scope>
    <source>
        <strain evidence="2 3">36C8</strain>
    </source>
</reference>
<gene>
    <name evidence="2" type="ORF">BK649_05820</name>
</gene>
<dbReference type="AlphaFoldDB" id="A0A423FGP8"/>
<evidence type="ECO:0000313" key="3">
    <source>
        <dbReference type="Proteomes" id="UP000283389"/>
    </source>
</evidence>
<comment type="caution">
    <text evidence="2">The sequence shown here is derived from an EMBL/GenBank/DDBJ whole genome shotgun (WGS) entry which is preliminary data.</text>
</comment>
<sequence>MSTLLKALEDAEKTNKSQSVQDLRDKLNEMRKKLGEEKFKELIEQLKKDASSDWLAFLKRMFPELFPDDVSPPAPPIDNGGGGRGGGGGGGGGVNRNDFGGSEPMSNVPPSKGAGFYDYKTNTGKPGEKPSTEFGAGNIWSGFYQGDNGSCVTVSAIKAAMMKYGKNPQDIFDKVTETGNGYDVTMKDGFKLQLSKSELQQAAAYAGFSGDDPQMLTNANFLYAVSAKRAQMEGNGLDDNPNDAKRSFAHAMQSLNNGEMPHEALDRLGLRGRYHQTSSNGLANGQLGVVGYNKHSMAVIGGQVELWGQRGGRPQPGIAYALT</sequence>
<protein>
    <recommendedName>
        <fullName evidence="4">Type III secretion effector protein</fullName>
    </recommendedName>
</protein>
<evidence type="ECO:0000256" key="1">
    <source>
        <dbReference type="SAM" id="MobiDB-lite"/>
    </source>
</evidence>
<feature type="compositionally biased region" description="Gly residues" evidence="1">
    <location>
        <begin position="79"/>
        <end position="94"/>
    </location>
</feature>
<proteinExistence type="predicted"/>
<feature type="region of interest" description="Disordered" evidence="1">
    <location>
        <begin position="1"/>
        <end position="22"/>
    </location>
</feature>
<organism evidence="2 3">
    <name type="scientific">Pseudomonas canadensis</name>
    <dbReference type="NCBI Taxonomy" id="915099"/>
    <lineage>
        <taxon>Bacteria</taxon>
        <taxon>Pseudomonadati</taxon>
        <taxon>Pseudomonadota</taxon>
        <taxon>Gammaproteobacteria</taxon>
        <taxon>Pseudomonadales</taxon>
        <taxon>Pseudomonadaceae</taxon>
        <taxon>Pseudomonas</taxon>
    </lineage>
</organism>
<name>A0A423FGP8_9PSED</name>
<evidence type="ECO:0008006" key="4">
    <source>
        <dbReference type="Google" id="ProtNLM"/>
    </source>
</evidence>
<evidence type="ECO:0000313" key="2">
    <source>
        <dbReference type="EMBL" id="ROM56641.1"/>
    </source>
</evidence>
<feature type="region of interest" description="Disordered" evidence="1">
    <location>
        <begin position="69"/>
        <end position="131"/>
    </location>
</feature>
<dbReference type="Proteomes" id="UP000283389">
    <property type="component" value="Unassembled WGS sequence"/>
</dbReference>
<accession>A0A423FGP8</accession>